<dbReference type="SUPFAM" id="SSF48239">
    <property type="entry name" value="Terpenoid cyclases/Protein prenyltransferases"/>
    <property type="match status" value="1"/>
</dbReference>
<protein>
    <recommendedName>
        <fullName evidence="3">Prenyltransferase and squalene oxidase repeat-containing protein</fullName>
    </recommendedName>
</protein>
<gene>
    <name evidence="1" type="ORF">Ani05nite_77910</name>
</gene>
<dbReference type="Proteomes" id="UP000647172">
    <property type="component" value="Unassembled WGS sequence"/>
</dbReference>
<comment type="caution">
    <text evidence="1">The sequence shown here is derived from an EMBL/GenBank/DDBJ whole genome shotgun (WGS) entry which is preliminary data.</text>
</comment>
<evidence type="ECO:0000313" key="2">
    <source>
        <dbReference type="Proteomes" id="UP000647172"/>
    </source>
</evidence>
<dbReference type="EMBL" id="BOMQ01000098">
    <property type="protein sequence ID" value="GIE54257.1"/>
    <property type="molecule type" value="Genomic_DNA"/>
</dbReference>
<accession>A0A919JRT0</accession>
<dbReference type="Gene3D" id="1.50.10.20">
    <property type="match status" value="1"/>
</dbReference>
<dbReference type="AlphaFoldDB" id="A0A919JRT0"/>
<evidence type="ECO:0000313" key="1">
    <source>
        <dbReference type="EMBL" id="GIE54257.1"/>
    </source>
</evidence>
<proteinExistence type="predicted"/>
<evidence type="ECO:0008006" key="3">
    <source>
        <dbReference type="Google" id="ProtNLM"/>
    </source>
</evidence>
<dbReference type="RefSeq" id="WP_203776884.1">
    <property type="nucleotide sequence ID" value="NZ_BAAAYJ010000053.1"/>
</dbReference>
<dbReference type="InterPro" id="IPR008930">
    <property type="entry name" value="Terpenoid_cyclase/PrenylTrfase"/>
</dbReference>
<name>A0A919JRT0_9ACTN</name>
<reference evidence="1" key="1">
    <citation type="submission" date="2021-01" db="EMBL/GenBank/DDBJ databases">
        <title>Whole genome shotgun sequence of Actinoplanes nipponensis NBRC 14063.</title>
        <authorList>
            <person name="Komaki H."/>
            <person name="Tamura T."/>
        </authorList>
    </citation>
    <scope>NUCLEOTIDE SEQUENCE</scope>
    <source>
        <strain evidence="1">NBRC 14063</strain>
    </source>
</reference>
<keyword evidence="2" id="KW-1185">Reference proteome</keyword>
<organism evidence="1 2">
    <name type="scientific">Actinoplanes nipponensis</name>
    <dbReference type="NCBI Taxonomy" id="135950"/>
    <lineage>
        <taxon>Bacteria</taxon>
        <taxon>Bacillati</taxon>
        <taxon>Actinomycetota</taxon>
        <taxon>Actinomycetes</taxon>
        <taxon>Micromonosporales</taxon>
        <taxon>Micromonosporaceae</taxon>
        <taxon>Actinoplanes</taxon>
    </lineage>
</organism>
<sequence length="325" mass="35708">MAAYRFAPGDPSDPPVAYRAHHRFGGPGDEADLRRRVAASPQARALLAHRRPDGTIRPGTEYHAYRKFQGAHWTLAGLAELGYPAGDAALQPVAGQIHDWLRGPRHLSPPSTLIIPGQPDRVRRCASQEGLAVWYLHELGLADDRVDPLVRRLLDCQWPDGGWNCDKDPAARTSSVQETLLPLRGLARHREAGSRDPAVTAAIDAAAEFLLDRRLLWRRRDGAPIRPAWGRDPMLIQWPIRFYDVLSALVVMAETGRLADPRCADALRVLSGKRLGSGGFPAEVRTARTVDVVASGGTYADWGPSGRGRANPYVSIDAAWVLTRR</sequence>